<keyword evidence="7" id="KW-0391">Immunity</keyword>
<evidence type="ECO:0000256" key="5">
    <source>
        <dbReference type="ARBA" id="ARBA00022729"/>
    </source>
</evidence>
<dbReference type="PANTHER" id="PTHR19325:SF391">
    <property type="entry name" value="COMPLEMENT RECEPTOR TYPE 2"/>
    <property type="match status" value="1"/>
</dbReference>
<feature type="domain" description="Sushi" evidence="15">
    <location>
        <begin position="530"/>
        <end position="590"/>
    </location>
</feature>
<dbReference type="CTD" id="1380"/>
<evidence type="ECO:0000256" key="8">
    <source>
        <dbReference type="ARBA" id="ARBA00022875"/>
    </source>
</evidence>
<comment type="similarity">
    <text evidence="2">Belongs to the receptors of complement activation (RCA) family.</text>
</comment>
<evidence type="ECO:0000256" key="13">
    <source>
        <dbReference type="SAM" id="Phobius"/>
    </source>
</evidence>
<feature type="domain" description="Sushi" evidence="15">
    <location>
        <begin position="398"/>
        <end position="461"/>
    </location>
</feature>
<evidence type="ECO:0000313" key="16">
    <source>
        <dbReference type="Ensembl" id="ENSAMEP00000033113.1"/>
    </source>
</evidence>
<dbReference type="SMART" id="SM00032">
    <property type="entry name" value="CCP"/>
    <property type="match status" value="22"/>
</dbReference>
<keyword evidence="8" id="KW-0180">Complement pathway</keyword>
<dbReference type="InterPro" id="IPR050350">
    <property type="entry name" value="Compl-Cell_Adhes-Reg"/>
</dbReference>
<dbReference type="Ensembl" id="ENSAMET00000030401.1">
    <property type="protein sequence ID" value="ENSAMEP00000033113.1"/>
    <property type="gene ID" value="ENSAMEG00000003438.2"/>
</dbReference>
<keyword evidence="3" id="KW-0399">Innate immunity</keyword>
<organism evidence="16 17">
    <name type="scientific">Ailuropoda melanoleuca</name>
    <name type="common">Giant panda</name>
    <dbReference type="NCBI Taxonomy" id="9646"/>
    <lineage>
        <taxon>Eukaryota</taxon>
        <taxon>Metazoa</taxon>
        <taxon>Chordata</taxon>
        <taxon>Craniata</taxon>
        <taxon>Vertebrata</taxon>
        <taxon>Euteleostomi</taxon>
        <taxon>Mammalia</taxon>
        <taxon>Eutheria</taxon>
        <taxon>Laurasiatheria</taxon>
        <taxon>Carnivora</taxon>
        <taxon>Caniformia</taxon>
        <taxon>Ursidae</taxon>
        <taxon>Ailuropoda</taxon>
    </lineage>
</organism>
<dbReference type="GO" id="GO:0030449">
    <property type="term" value="P:regulation of complement activation"/>
    <property type="evidence" value="ECO:0007669"/>
    <property type="project" value="UniProtKB-ARBA"/>
</dbReference>
<feature type="domain" description="Sushi" evidence="15">
    <location>
        <begin position="1155"/>
        <end position="1219"/>
    </location>
</feature>
<dbReference type="GO" id="GO:0006958">
    <property type="term" value="P:complement activation, classical pathway"/>
    <property type="evidence" value="ECO:0007669"/>
    <property type="project" value="UniProtKB-KW"/>
</dbReference>
<dbReference type="InterPro" id="IPR035976">
    <property type="entry name" value="Sushi/SCR/CCP_sf"/>
</dbReference>
<feature type="disulfide bond" evidence="12">
    <location>
        <begin position="1379"/>
        <end position="1406"/>
    </location>
</feature>
<evidence type="ECO:0000256" key="11">
    <source>
        <dbReference type="ARBA" id="ARBA00023180"/>
    </source>
</evidence>
<feature type="domain" description="Sushi" evidence="15">
    <location>
        <begin position="20"/>
        <end position="80"/>
    </location>
</feature>
<evidence type="ECO:0000256" key="2">
    <source>
        <dbReference type="ARBA" id="ARBA00010908"/>
    </source>
</evidence>
<feature type="domain" description="Sushi" evidence="15">
    <location>
        <begin position="978"/>
        <end position="1036"/>
    </location>
</feature>
<dbReference type="Pfam" id="PF00084">
    <property type="entry name" value="Sushi"/>
    <property type="match status" value="20"/>
</dbReference>
<evidence type="ECO:0000256" key="1">
    <source>
        <dbReference type="ARBA" id="ARBA00004370"/>
    </source>
</evidence>
<evidence type="ECO:0000256" key="3">
    <source>
        <dbReference type="ARBA" id="ARBA00022588"/>
    </source>
</evidence>
<dbReference type="PROSITE" id="PS50923">
    <property type="entry name" value="SUSHI"/>
    <property type="match status" value="22"/>
</dbReference>
<feature type="disulfide bond" evidence="12">
    <location>
        <begin position="1039"/>
        <end position="1082"/>
    </location>
</feature>
<proteinExistence type="inferred from homology"/>
<dbReference type="Gene3D" id="2.10.70.10">
    <property type="entry name" value="Complement Module, domain 1"/>
    <property type="match status" value="21"/>
</dbReference>
<comment type="caution">
    <text evidence="12">Lacks conserved residue(s) required for the propagation of feature annotation.</text>
</comment>
<keyword evidence="5 14" id="KW-0732">Signal</keyword>
<feature type="disulfide bond" evidence="12">
    <location>
        <begin position="817"/>
        <end position="844"/>
    </location>
</feature>
<evidence type="ECO:0000259" key="15">
    <source>
        <dbReference type="PROSITE" id="PS50923"/>
    </source>
</evidence>
<feature type="domain" description="Sushi" evidence="15">
    <location>
        <begin position="1224"/>
        <end position="1283"/>
    </location>
</feature>
<dbReference type="GO" id="GO:0016020">
    <property type="term" value="C:membrane"/>
    <property type="evidence" value="ECO:0007669"/>
    <property type="project" value="UniProtKB-SubCell"/>
</dbReference>
<dbReference type="FunFam" id="2.10.70.10:FF:000038">
    <property type="entry name" value="Complement component receptor type 1"/>
    <property type="match status" value="1"/>
</dbReference>
<evidence type="ECO:0000256" key="14">
    <source>
        <dbReference type="SAM" id="SignalP"/>
    </source>
</evidence>
<dbReference type="Proteomes" id="UP000008912">
    <property type="component" value="Unassembled WGS sequence"/>
</dbReference>
<sequence>MGAAGLLCVFLAVIAPGVLGQCKFLPRYPFAKPKIESDQSEFAVGKTWEYECLPGYIKRSFSITCLKTSKWSDAQQFCKRKSCTSPGELLHGSVLIPKGAVLGSTITYSCDQGYRLIGDSSATCIISDNIVTWDKDMPLCETIPCEPPPAISNGDFYSSSREDFFYGMVVTYKCHVGPNGKKLFDLLGEKSIYCTSKDNRVGIWSGPPPQCIPPVKCPIPEVENGIMESGFGRSFSLNDTVMFRCKPGFTMKGSNIVWCQPNSKWNPPLPKCLKGCLPPPHINHGSYNILDKEFFPIGQEVSYSCDAGYTLIGTSPIQCTSLGTWSHAAPECEAKSCDAIPNQLLNGHVVAPPTLQLGAVVSFVCDKGYQLNGQSSSQCVSEGMRVLWNNTFPVCERISCDPPPPIKNGWNSYSTGSIPLNTVVRYSCFKAFKLIGERILFCTSKDQVKGIWDKAAPVCEYHNTNSLCPEPIVAGGYRNKKSRPPYRHGDSVTFTCNTNFTMKGNKSVWCQANGTWGPTPLPTCESDFPQECPPLPTIPNGSHTGEGVGPFAPGLSVTYSCEPGYLLVGEKTIRCLSSGNWSAVIPTCKEAQCEPPGPFLNGWIKGPPSLRVGATVNFDCNEGYRLQGQSSSQCVIAGQRASWTRMPVCKEILCLPPPSILNGRHTGSSSENIPYGSTVTYTCDPDPEKGVSYILMGKKTIRCITNSQKTGIWSDPAPSCELSSSSIQCPPPQIQRGQISSGQKERYSYNDTVVFACTYGFTLKGSKAIRCNAQGIWEPSAPVCEKGCQAPPKILNGQKEGGYMVRFDPGTSVKYSCDPGYVLVGKESIRCTSEGVWTPNAPECKAAECEPIEEQVFNKPQDQFVRLDVNSSCDEGYRLDGSVYQKCQGAIPWFMETRLCTEITCPPPPAIYNGKHTGNSSGHVLYGTTVTYTCNPGPESGVEFNLIGESTIRCTSNDQERGTWSGPAPVCKLSLPVVQCSPVQVANGYKISGKEAPYFYNDSVTFKCKHGFTLKGSSQIRCKANNTWDPEIPVCEKGCQPPFGLLHGQHTGGNRVLFVSGMTVDYTCDPGYLLVGNKSIHCTPSGNWSPSPPRCEEALCQPVREGFQEPPMPSHVVPFNTSCQEGYQLTGHTYRKCQDAENRVWFQKIPLCKVIHCQPPPVIDRGRPRGVMAEPFLYGKEVSYECDQGFSLLGEENIRCISDSEGHGFWTGPPPKCLKSPPVIHCPSPEVKHGYNLNKTRSSYSHNDTIYVACNPGFIMNGSHVIRCHTNNKWVPSVPTCIKKAFLGCQPPLKIPNGNHTAGDIVRFAPGMSILYSCDQGYLLVGEALLLCTHDGIWSQSAPYCKEVNCSSPEYMNGIQRGLEPGKMYQYGAIVTLECEEGYTLEGSPQSQCQDDQGWNPPLAVCKSPASLAPLLSGLSAGSVLLVFLIGVTLCTILKHRERNYYTNQIPKEGDLHLETQEVYSVDPYNPAS</sequence>
<dbReference type="OrthoDB" id="5804959at2759"/>
<feature type="domain" description="Sushi" evidence="15">
    <location>
        <begin position="903"/>
        <end position="973"/>
    </location>
</feature>
<dbReference type="RefSeq" id="XP_019664927.2">
    <property type="nucleotide sequence ID" value="XM_019809368.2"/>
</dbReference>
<feature type="chain" id="PRO_5031520541" evidence="14">
    <location>
        <begin position="21"/>
        <end position="1473"/>
    </location>
</feature>
<dbReference type="GeneTree" id="ENSGT00940000160375"/>
<evidence type="ECO:0000256" key="10">
    <source>
        <dbReference type="ARBA" id="ARBA00023157"/>
    </source>
</evidence>
<feature type="domain" description="Sushi" evidence="15">
    <location>
        <begin position="1348"/>
        <end position="1408"/>
    </location>
</feature>
<feature type="disulfide bond" evidence="12">
    <location>
        <begin position="1318"/>
        <end position="1345"/>
    </location>
</feature>
<feature type="domain" description="Sushi" evidence="15">
    <location>
        <begin position="143"/>
        <end position="213"/>
    </location>
</feature>
<feature type="disulfide bond" evidence="12">
    <location>
        <begin position="561"/>
        <end position="588"/>
    </location>
</feature>
<feature type="domain" description="Sushi" evidence="15">
    <location>
        <begin position="786"/>
        <end position="846"/>
    </location>
</feature>
<feature type="transmembrane region" description="Helical" evidence="13">
    <location>
        <begin position="1415"/>
        <end position="1438"/>
    </location>
</feature>
<feature type="domain" description="Sushi" evidence="15">
    <location>
        <begin position="335"/>
        <end position="397"/>
    </location>
</feature>
<feature type="domain" description="Sushi" evidence="15">
    <location>
        <begin position="81"/>
        <end position="142"/>
    </location>
</feature>
<feature type="domain" description="Sushi" evidence="15">
    <location>
        <begin position="652"/>
        <end position="722"/>
    </location>
</feature>
<evidence type="ECO:0000256" key="4">
    <source>
        <dbReference type="ARBA" id="ARBA00022659"/>
    </source>
</evidence>
<feature type="disulfide bond" evidence="12">
    <location>
        <begin position="788"/>
        <end position="831"/>
    </location>
</feature>
<feature type="disulfide bond" evidence="12">
    <location>
        <begin position="276"/>
        <end position="319"/>
    </location>
</feature>
<dbReference type="FunFam" id="2.10.70.10:FF:000008">
    <property type="entry name" value="Complement receptor type 1"/>
    <property type="match status" value="1"/>
</dbReference>
<feature type="domain" description="Sushi" evidence="15">
    <location>
        <begin position="274"/>
        <end position="334"/>
    </location>
</feature>
<feature type="signal peptide" evidence="14">
    <location>
        <begin position="1"/>
        <end position="20"/>
    </location>
</feature>
<feature type="domain" description="Sushi" evidence="15">
    <location>
        <begin position="466"/>
        <end position="526"/>
    </location>
</feature>
<reference evidence="16" key="3">
    <citation type="submission" date="2025-09" db="UniProtKB">
        <authorList>
            <consortium name="Ensembl"/>
        </authorList>
    </citation>
    <scope>IDENTIFICATION</scope>
</reference>
<dbReference type="PANTHER" id="PTHR19325">
    <property type="entry name" value="COMPLEMENT COMPONENT-RELATED SUSHI DOMAIN-CONTAINING"/>
    <property type="match status" value="1"/>
</dbReference>
<name>A0A7N5K0E6_AILME</name>
<evidence type="ECO:0000313" key="17">
    <source>
        <dbReference type="Proteomes" id="UP000008912"/>
    </source>
</evidence>
<feature type="disulfide bond" evidence="12">
    <location>
        <begin position="1008"/>
        <end position="1035"/>
    </location>
</feature>
<feature type="domain" description="Sushi" evidence="15">
    <location>
        <begin position="215"/>
        <end position="272"/>
    </location>
</feature>
<dbReference type="CDD" id="cd00033">
    <property type="entry name" value="CCP"/>
    <property type="match status" value="20"/>
</dbReference>
<dbReference type="FunFam" id="2.10.70.10:FF:000070">
    <property type="entry name" value="Complement C3d receptor 2"/>
    <property type="match status" value="2"/>
</dbReference>
<protein>
    <submittedName>
        <fullName evidence="16">Complement C3d receptor 2</fullName>
    </submittedName>
</protein>
<dbReference type="GO" id="GO:0045087">
    <property type="term" value="P:innate immune response"/>
    <property type="evidence" value="ECO:0007669"/>
    <property type="project" value="UniProtKB-KW"/>
</dbReference>
<dbReference type="FunFam" id="2.10.70.10:FF:000044">
    <property type="entry name" value="Complement component receptor type 1"/>
    <property type="match status" value="1"/>
</dbReference>
<keyword evidence="13" id="KW-1133">Transmembrane helix</keyword>
<feature type="domain" description="Sushi" evidence="15">
    <location>
        <begin position="847"/>
        <end position="902"/>
    </location>
</feature>
<reference evidence="16 17" key="1">
    <citation type="journal article" date="2010" name="Nature">
        <title>The sequence and de novo assembly of the giant panda genome.</title>
        <authorList>
            <person name="Li R."/>
            <person name="Fan W."/>
            <person name="Tian G."/>
            <person name="Zhu H."/>
            <person name="He L."/>
            <person name="Cai J."/>
            <person name="Huang Q."/>
            <person name="Cai Q."/>
            <person name="Li B."/>
            <person name="Bai Y."/>
            <person name="Zhang Z."/>
            <person name="Zhang Y."/>
            <person name="Wang W."/>
            <person name="Li J."/>
            <person name="Wei F."/>
            <person name="Li H."/>
            <person name="Jian M."/>
            <person name="Li J."/>
            <person name="Zhang Z."/>
            <person name="Nielsen R."/>
            <person name="Li D."/>
            <person name="Gu W."/>
            <person name="Yang Z."/>
            <person name="Xuan Z."/>
            <person name="Ryder O.A."/>
            <person name="Leung F.C."/>
            <person name="Zhou Y."/>
            <person name="Cao J."/>
            <person name="Sun X."/>
            <person name="Fu Y."/>
            <person name="Fang X."/>
            <person name="Guo X."/>
            <person name="Wang B."/>
            <person name="Hou R."/>
            <person name="Shen F."/>
            <person name="Mu B."/>
            <person name="Ni P."/>
            <person name="Lin R."/>
            <person name="Qian W."/>
            <person name="Wang G."/>
            <person name="Yu C."/>
            <person name="Nie W."/>
            <person name="Wang J."/>
            <person name="Wu Z."/>
            <person name="Liang H."/>
            <person name="Min J."/>
            <person name="Wu Q."/>
            <person name="Cheng S."/>
            <person name="Ruan J."/>
            <person name="Wang M."/>
            <person name="Shi Z."/>
            <person name="Wen M."/>
            <person name="Liu B."/>
            <person name="Ren X."/>
            <person name="Zheng H."/>
            <person name="Dong D."/>
            <person name="Cook K."/>
            <person name="Shan G."/>
            <person name="Zhang H."/>
            <person name="Kosiol C."/>
            <person name="Xie X."/>
            <person name="Lu Z."/>
            <person name="Zheng H."/>
            <person name="Li Y."/>
            <person name="Steiner C.C."/>
            <person name="Lam T.T."/>
            <person name="Lin S."/>
            <person name="Zhang Q."/>
            <person name="Li G."/>
            <person name="Tian J."/>
            <person name="Gong T."/>
            <person name="Liu H."/>
            <person name="Zhang D."/>
            <person name="Fang L."/>
            <person name="Ye C."/>
            <person name="Zhang J."/>
            <person name="Hu W."/>
            <person name="Xu A."/>
            <person name="Ren Y."/>
            <person name="Zhang G."/>
            <person name="Bruford M.W."/>
            <person name="Li Q."/>
            <person name="Ma L."/>
            <person name="Guo Y."/>
            <person name="An N."/>
            <person name="Hu Y."/>
            <person name="Zheng Y."/>
            <person name="Shi Y."/>
            <person name="Li Z."/>
            <person name="Liu Q."/>
            <person name="Chen Y."/>
            <person name="Zhao J."/>
            <person name="Qu N."/>
            <person name="Zhao S."/>
            <person name="Tian F."/>
            <person name="Wang X."/>
            <person name="Wang H."/>
            <person name="Xu L."/>
            <person name="Liu X."/>
            <person name="Vinar T."/>
            <person name="Wang Y."/>
            <person name="Lam T.W."/>
            <person name="Yiu S.M."/>
            <person name="Liu S."/>
            <person name="Zhang H."/>
            <person name="Li D."/>
            <person name="Huang Y."/>
            <person name="Wang X."/>
            <person name="Yang G."/>
            <person name="Jiang Z."/>
            <person name="Wang J."/>
            <person name="Qin N."/>
            <person name="Li L."/>
            <person name="Li J."/>
            <person name="Bolund L."/>
            <person name="Kristiansen K."/>
            <person name="Wong G.K."/>
            <person name="Olson M."/>
            <person name="Zhang X."/>
            <person name="Li S."/>
            <person name="Yang H."/>
            <person name="Wang J."/>
            <person name="Wang J."/>
        </authorList>
    </citation>
    <scope>NUCLEOTIDE SEQUENCE [LARGE SCALE GENOMIC DNA]</scope>
</reference>
<keyword evidence="11" id="KW-0325">Glycoprotein</keyword>
<evidence type="ECO:0000256" key="9">
    <source>
        <dbReference type="ARBA" id="ARBA00023136"/>
    </source>
</evidence>
<keyword evidence="10 12" id="KW-1015">Disulfide bond</keyword>
<feature type="disulfide bond" evidence="12">
    <location>
        <begin position="1068"/>
        <end position="1095"/>
    </location>
</feature>
<feature type="disulfide bond" evidence="12">
    <location>
        <begin position="873"/>
        <end position="900"/>
    </location>
</feature>
<dbReference type="SUPFAM" id="SSF57535">
    <property type="entry name" value="Complement control module/SCR domain"/>
    <property type="match status" value="22"/>
</dbReference>
<keyword evidence="9 13" id="KW-0472">Membrane</keyword>
<feature type="disulfide bond" evidence="12">
    <location>
        <begin position="245"/>
        <end position="272"/>
    </location>
</feature>
<feature type="domain" description="Sushi" evidence="15">
    <location>
        <begin position="1098"/>
        <end position="1154"/>
    </location>
</feature>
<feature type="disulfide bond" evidence="12">
    <location>
        <begin position="1254"/>
        <end position="1281"/>
    </location>
</feature>
<feature type="disulfide bond" evidence="12">
    <location>
        <begin position="1350"/>
        <end position="1393"/>
    </location>
</feature>
<dbReference type="InterPro" id="IPR000436">
    <property type="entry name" value="Sushi_SCR_CCP_dom"/>
</dbReference>
<feature type="domain" description="Sushi" evidence="15">
    <location>
        <begin position="591"/>
        <end position="651"/>
    </location>
</feature>
<evidence type="ECO:0000256" key="7">
    <source>
        <dbReference type="ARBA" id="ARBA00022859"/>
    </source>
</evidence>
<accession>A0A7N5K0E6</accession>
<feature type="disulfide bond" evidence="12">
    <location>
        <begin position="532"/>
        <end position="575"/>
    </location>
</feature>
<reference evidence="16" key="2">
    <citation type="submission" date="2025-08" db="UniProtKB">
        <authorList>
            <consortium name="Ensembl"/>
        </authorList>
    </citation>
    <scope>IDENTIFICATION</scope>
</reference>
<dbReference type="FunFam" id="2.10.70.10:FF:000014">
    <property type="entry name" value="Membrane cofactor protein"/>
    <property type="match status" value="5"/>
</dbReference>
<feature type="disulfide bond" evidence="12">
    <location>
        <begin position="305"/>
        <end position="332"/>
    </location>
</feature>
<comment type="subcellular location">
    <subcellularLocation>
        <location evidence="1">Membrane</location>
    </subcellularLocation>
</comment>
<evidence type="ECO:0000256" key="12">
    <source>
        <dbReference type="PROSITE-ProRule" id="PRU00302"/>
    </source>
</evidence>
<feature type="domain" description="Sushi" evidence="15">
    <location>
        <begin position="727"/>
        <end position="785"/>
    </location>
</feature>
<dbReference type="GeneID" id="100482465"/>
<feature type="disulfide bond" evidence="12">
    <location>
        <begin position="22"/>
        <end position="65"/>
    </location>
</feature>
<feature type="disulfide bond" evidence="12">
    <location>
        <begin position="1289"/>
        <end position="1332"/>
    </location>
</feature>
<feature type="domain" description="Sushi" evidence="15">
    <location>
        <begin position="1287"/>
        <end position="1347"/>
    </location>
</feature>
<feature type="disulfide bond" evidence="12">
    <location>
        <begin position="757"/>
        <end position="784"/>
    </location>
</feature>
<gene>
    <name evidence="16" type="primary">CR2</name>
</gene>
<evidence type="ECO:0000256" key="6">
    <source>
        <dbReference type="ARBA" id="ARBA00022737"/>
    </source>
</evidence>
<feature type="disulfide bond" evidence="12">
    <location>
        <begin position="1157"/>
        <end position="1200"/>
    </location>
</feature>
<dbReference type="InParanoid" id="A0A7N5K0E6"/>
<dbReference type="KEGG" id="aml:100482465"/>
<feature type="domain" description="Sushi" evidence="15">
    <location>
        <begin position="1037"/>
        <end position="1097"/>
    </location>
</feature>
<keyword evidence="4 12" id="KW-0768">Sushi</keyword>
<keyword evidence="13" id="KW-0812">Transmembrane</keyword>
<keyword evidence="17" id="KW-1185">Reference proteome</keyword>
<keyword evidence="6" id="KW-0677">Repeat</keyword>